<organism evidence="1 2">
    <name type="scientific">Burkholderia ubonensis</name>
    <dbReference type="NCBI Taxonomy" id="101571"/>
    <lineage>
        <taxon>Bacteria</taxon>
        <taxon>Pseudomonadati</taxon>
        <taxon>Pseudomonadota</taxon>
        <taxon>Betaproteobacteria</taxon>
        <taxon>Burkholderiales</taxon>
        <taxon>Burkholderiaceae</taxon>
        <taxon>Burkholderia</taxon>
        <taxon>Burkholderia cepacia complex</taxon>
    </lineage>
</organism>
<dbReference type="EMBL" id="LOXM01000185">
    <property type="protein sequence ID" value="KVG61614.1"/>
    <property type="molecule type" value="Genomic_DNA"/>
</dbReference>
<dbReference type="AlphaFoldDB" id="A0A103R5I2"/>
<evidence type="ECO:0000313" key="1">
    <source>
        <dbReference type="EMBL" id="KVG61614.1"/>
    </source>
</evidence>
<dbReference type="Proteomes" id="UP000064029">
    <property type="component" value="Unassembled WGS sequence"/>
</dbReference>
<accession>A0A103R5I2</accession>
<dbReference type="InterPro" id="IPR043733">
    <property type="entry name" value="DUF5677"/>
</dbReference>
<sequence>MTKPEPVRGAAAVTLGNFDKLIARANVEDSGEARIGACLILTIFEQFRAAMCLIDTGHASHAAGPIRSMLEGVADLMNLSASADYLDQLRWENARSNVAMFNDILTLDNAPEEMMRTVGEWKARDEPVRDELAKAGRERIQLEQKLKNVGLGGMYLHYRILCAFVHPNLTSLIARHAGRERMTELEYLRLVDRPVYRMLVMMAFDLLVRAGSELHCFTDIDEDEVKTVAEEAKRLWQAAEAESIDV</sequence>
<reference evidence="1 2" key="1">
    <citation type="submission" date="2015-11" db="EMBL/GenBank/DDBJ databases">
        <title>Expanding the genomic diversity of Burkholderia species for the development of highly accurate diagnostics.</title>
        <authorList>
            <person name="Sahl J."/>
            <person name="Keim P."/>
            <person name="Wagner D."/>
        </authorList>
    </citation>
    <scope>NUCLEOTIDE SEQUENCE [LARGE SCALE GENOMIC DNA]</scope>
    <source>
        <strain evidence="1 2">MSMB2036</strain>
    </source>
</reference>
<name>A0A103R5I2_9BURK</name>
<comment type="caution">
    <text evidence="1">The sequence shown here is derived from an EMBL/GenBank/DDBJ whole genome shotgun (WGS) entry which is preliminary data.</text>
</comment>
<dbReference type="Pfam" id="PF18928">
    <property type="entry name" value="DUF5677"/>
    <property type="match status" value="1"/>
</dbReference>
<protein>
    <submittedName>
        <fullName evidence="1">Uncharacterized protein</fullName>
    </submittedName>
</protein>
<evidence type="ECO:0000313" key="2">
    <source>
        <dbReference type="Proteomes" id="UP000064029"/>
    </source>
</evidence>
<dbReference type="RefSeq" id="WP_059755030.1">
    <property type="nucleotide sequence ID" value="NZ_CP013415.1"/>
</dbReference>
<gene>
    <name evidence="1" type="ORF">WJ33_31015</name>
</gene>
<dbReference type="OrthoDB" id="9024426at2"/>
<proteinExistence type="predicted"/>